<feature type="chain" id="PRO_5046403424" evidence="1">
    <location>
        <begin position="23"/>
        <end position="133"/>
    </location>
</feature>
<feature type="domain" description="Lysozyme inhibitor LprI-like N-terminal" evidence="2">
    <location>
        <begin position="25"/>
        <end position="127"/>
    </location>
</feature>
<organism evidence="3 4">
    <name type="scientific">Candidatus Pantoea formicae</name>
    <dbReference type="NCBI Taxonomy" id="2608355"/>
    <lineage>
        <taxon>Bacteria</taxon>
        <taxon>Pseudomonadati</taxon>
        <taxon>Pseudomonadota</taxon>
        <taxon>Gammaproteobacteria</taxon>
        <taxon>Enterobacterales</taxon>
        <taxon>Erwiniaceae</taxon>
        <taxon>Pantoea</taxon>
    </lineage>
</organism>
<evidence type="ECO:0000313" key="4">
    <source>
        <dbReference type="Proteomes" id="UP000780690"/>
    </source>
</evidence>
<name>A0ABX0QXS7_9GAMM</name>
<proteinExistence type="predicted"/>
<keyword evidence="4" id="KW-1185">Reference proteome</keyword>
<comment type="caution">
    <text evidence="3">The sequence shown here is derived from an EMBL/GenBank/DDBJ whole genome shotgun (WGS) entry which is preliminary data.</text>
</comment>
<dbReference type="Pfam" id="PF07007">
    <property type="entry name" value="LprI"/>
    <property type="match status" value="1"/>
</dbReference>
<gene>
    <name evidence="3" type="ORF">F3J38_13805</name>
</gene>
<reference evidence="3 4" key="1">
    <citation type="journal article" date="2019" name="bioRxiv">
        <title>Bacteria contribute to plant secondary compound degradation in a generalist herbivore system.</title>
        <authorList>
            <person name="Francoeur C.B."/>
            <person name="Khadempour L."/>
            <person name="Moreira-Soto R.D."/>
            <person name="Gotting K."/>
            <person name="Book A.J."/>
            <person name="Pinto-Tomas A.A."/>
            <person name="Keefover-Ring K."/>
            <person name="Currie C.R."/>
        </authorList>
    </citation>
    <scope>NUCLEOTIDE SEQUENCE [LARGE SCALE GENOMIC DNA]</scope>
    <source>
        <strain evidence="3 4">Acro-805</strain>
    </source>
</reference>
<protein>
    <submittedName>
        <fullName evidence="3">DUF1311 domain-containing protein</fullName>
    </submittedName>
</protein>
<feature type="signal peptide" evidence="1">
    <location>
        <begin position="1"/>
        <end position="22"/>
    </location>
</feature>
<sequence length="133" mass="15139">MNLIKRLTLIAFSLGVVIPALADDACTKVSADGELYQCSMQQKKSAEDELNKQYAAAKKRIAQEYGNEPKLAEDYLHILLDSQRGWLKYRDGQCNLESYLTEAGTSTHETLYSKCISRVDMERVQQLKEIPYE</sequence>
<dbReference type="RefSeq" id="WP_167139239.1">
    <property type="nucleotide sequence ID" value="NZ_VWXD01000004.1"/>
</dbReference>
<evidence type="ECO:0000256" key="1">
    <source>
        <dbReference type="SAM" id="SignalP"/>
    </source>
</evidence>
<evidence type="ECO:0000313" key="3">
    <source>
        <dbReference type="EMBL" id="NIF01126.1"/>
    </source>
</evidence>
<dbReference type="EMBL" id="VWXD01000004">
    <property type="protein sequence ID" value="NIF01126.1"/>
    <property type="molecule type" value="Genomic_DNA"/>
</dbReference>
<dbReference type="InterPro" id="IPR009739">
    <property type="entry name" value="LprI-like_N"/>
</dbReference>
<accession>A0ABX0QXS7</accession>
<keyword evidence="1" id="KW-0732">Signal</keyword>
<dbReference type="Gene3D" id="1.20.1270.180">
    <property type="match status" value="1"/>
</dbReference>
<evidence type="ECO:0000259" key="2">
    <source>
        <dbReference type="Pfam" id="PF07007"/>
    </source>
</evidence>
<dbReference type="Proteomes" id="UP000780690">
    <property type="component" value="Unassembled WGS sequence"/>
</dbReference>